<dbReference type="EMBL" id="JAPFFF010000021">
    <property type="protein sequence ID" value="KAK8853757.1"/>
    <property type="molecule type" value="Genomic_DNA"/>
</dbReference>
<comment type="caution">
    <text evidence="3">The sequence shown here is derived from an EMBL/GenBank/DDBJ whole genome shotgun (WGS) entry which is preliminary data.</text>
</comment>
<name>A0ABR2HW44_9EUKA</name>
<keyword evidence="4" id="KW-1185">Reference proteome</keyword>
<dbReference type="InterPro" id="IPR011600">
    <property type="entry name" value="Pept_C14_caspase"/>
</dbReference>
<dbReference type="Proteomes" id="UP001470230">
    <property type="component" value="Unassembled WGS sequence"/>
</dbReference>
<dbReference type="PANTHER" id="PTHR48104">
    <property type="entry name" value="METACASPASE-4"/>
    <property type="match status" value="1"/>
</dbReference>
<proteinExistence type="inferred from homology"/>
<sequence>MSCHYVILFSHHNQPMSDPTRRLKEYGRDLGSIPISRIPKEMEKVCFICVNTYTSYRLNLGTGPINDAVSFAKCLKQYDYEIFFQNNPHSRNFLKYLDEFFKNTTNELVLYYVGHGTSLLDLDEDSDPTKDAFIFDDGKIAQDTLVDHISQYKNPNQKLVLVNDSCYPGSIWDIKDAGSFPPNIMSLCASADSQTAKLQTLVNAQEAGIFTHNMTKILKKNPSMTPRELQAQMKPILRKYQQTFSIGSSTPEILDEPLFE</sequence>
<accession>A0ABR2HW44</accession>
<evidence type="ECO:0000313" key="3">
    <source>
        <dbReference type="EMBL" id="KAK8853757.1"/>
    </source>
</evidence>
<evidence type="ECO:0000259" key="2">
    <source>
        <dbReference type="Pfam" id="PF00656"/>
    </source>
</evidence>
<dbReference type="Pfam" id="PF00656">
    <property type="entry name" value="Peptidase_C14"/>
    <property type="match status" value="1"/>
</dbReference>
<dbReference type="SUPFAM" id="SSF52129">
    <property type="entry name" value="Caspase-like"/>
    <property type="match status" value="1"/>
</dbReference>
<protein>
    <recommendedName>
        <fullName evidence="2">Peptidase C14 caspase domain-containing protein</fullName>
    </recommendedName>
</protein>
<organism evidence="3 4">
    <name type="scientific">Tritrichomonas musculus</name>
    <dbReference type="NCBI Taxonomy" id="1915356"/>
    <lineage>
        <taxon>Eukaryota</taxon>
        <taxon>Metamonada</taxon>
        <taxon>Parabasalia</taxon>
        <taxon>Tritrichomonadida</taxon>
        <taxon>Tritrichomonadidae</taxon>
        <taxon>Tritrichomonas</taxon>
    </lineage>
</organism>
<gene>
    <name evidence="3" type="ORF">M9Y10_016300</name>
</gene>
<evidence type="ECO:0000313" key="4">
    <source>
        <dbReference type="Proteomes" id="UP001470230"/>
    </source>
</evidence>
<reference evidence="3 4" key="1">
    <citation type="submission" date="2024-04" db="EMBL/GenBank/DDBJ databases">
        <title>Tritrichomonas musculus Genome.</title>
        <authorList>
            <person name="Alves-Ferreira E."/>
            <person name="Grigg M."/>
            <person name="Lorenzi H."/>
            <person name="Galac M."/>
        </authorList>
    </citation>
    <scope>NUCLEOTIDE SEQUENCE [LARGE SCALE GENOMIC DNA]</scope>
    <source>
        <strain evidence="3 4">EAF2021</strain>
    </source>
</reference>
<evidence type="ECO:0000256" key="1">
    <source>
        <dbReference type="ARBA" id="ARBA00009005"/>
    </source>
</evidence>
<comment type="similarity">
    <text evidence="1">Belongs to the peptidase C14B family.</text>
</comment>
<dbReference type="InterPro" id="IPR050452">
    <property type="entry name" value="Metacaspase"/>
</dbReference>
<dbReference type="PANTHER" id="PTHR48104:SF30">
    <property type="entry name" value="METACASPASE-1"/>
    <property type="match status" value="1"/>
</dbReference>
<feature type="domain" description="Peptidase C14 caspase" evidence="2">
    <location>
        <begin position="46"/>
        <end position="237"/>
    </location>
</feature>
<dbReference type="InterPro" id="IPR029030">
    <property type="entry name" value="Caspase-like_dom_sf"/>
</dbReference>
<dbReference type="Gene3D" id="3.40.50.1460">
    <property type="match status" value="1"/>
</dbReference>